<reference evidence="2" key="1">
    <citation type="submission" date="2021-05" db="EMBL/GenBank/DDBJ databases">
        <authorList>
            <person name="Alioto T."/>
            <person name="Alioto T."/>
            <person name="Gomez Garrido J."/>
        </authorList>
    </citation>
    <scope>NUCLEOTIDE SEQUENCE</scope>
</reference>
<evidence type="ECO:0000256" key="1">
    <source>
        <dbReference type="SAM" id="Phobius"/>
    </source>
</evidence>
<sequence length="103" mass="11771">MPIFLEVLSIPSCALSLAYYVSFFAHFLTSKSKVHSKFFDILVQLIIIILLMSWVFINLSLWKRYTISRPSALEKFGKVSSYALYRNLLLWKYFPIGGVGGVG</sequence>
<dbReference type="EMBL" id="HBUF01434751">
    <property type="protein sequence ID" value="CAG6742353.1"/>
    <property type="molecule type" value="Transcribed_RNA"/>
</dbReference>
<protein>
    <submittedName>
        <fullName evidence="2">Uncharacterized protein</fullName>
    </submittedName>
</protein>
<feature type="transmembrane region" description="Helical" evidence="1">
    <location>
        <begin position="41"/>
        <end position="61"/>
    </location>
</feature>
<keyword evidence="1" id="KW-1133">Transmembrane helix</keyword>
<evidence type="ECO:0000313" key="2">
    <source>
        <dbReference type="EMBL" id="CAG6742353.1"/>
    </source>
</evidence>
<feature type="transmembrane region" description="Helical" evidence="1">
    <location>
        <begin position="7"/>
        <end position="29"/>
    </location>
</feature>
<accession>A0A8D8Z7A2</accession>
<keyword evidence="1" id="KW-0472">Membrane</keyword>
<keyword evidence="1" id="KW-0812">Transmembrane</keyword>
<dbReference type="AlphaFoldDB" id="A0A8D8Z7A2"/>
<organism evidence="2">
    <name type="scientific">Cacopsylla melanoneura</name>
    <dbReference type="NCBI Taxonomy" id="428564"/>
    <lineage>
        <taxon>Eukaryota</taxon>
        <taxon>Metazoa</taxon>
        <taxon>Ecdysozoa</taxon>
        <taxon>Arthropoda</taxon>
        <taxon>Hexapoda</taxon>
        <taxon>Insecta</taxon>
        <taxon>Pterygota</taxon>
        <taxon>Neoptera</taxon>
        <taxon>Paraneoptera</taxon>
        <taxon>Hemiptera</taxon>
        <taxon>Sternorrhyncha</taxon>
        <taxon>Psylloidea</taxon>
        <taxon>Psyllidae</taxon>
        <taxon>Psyllinae</taxon>
        <taxon>Cacopsylla</taxon>
    </lineage>
</organism>
<proteinExistence type="predicted"/>
<name>A0A8D8Z7A2_9HEMI</name>